<dbReference type="CDD" id="cd00086">
    <property type="entry name" value="homeodomain"/>
    <property type="match status" value="1"/>
</dbReference>
<reference evidence="5" key="2">
    <citation type="submission" date="2025-08" db="UniProtKB">
        <authorList>
            <consortium name="Ensembl"/>
        </authorList>
    </citation>
    <scope>IDENTIFICATION</scope>
</reference>
<feature type="domain" description="Homeobox" evidence="4">
    <location>
        <begin position="130"/>
        <end position="175"/>
    </location>
</feature>
<keyword evidence="6" id="KW-1185">Reference proteome</keyword>
<organism evidence="5 6">
    <name type="scientific">Pygocentrus nattereri</name>
    <name type="common">Red-bellied piranha</name>
    <dbReference type="NCBI Taxonomy" id="42514"/>
    <lineage>
        <taxon>Eukaryota</taxon>
        <taxon>Metazoa</taxon>
        <taxon>Chordata</taxon>
        <taxon>Craniata</taxon>
        <taxon>Vertebrata</taxon>
        <taxon>Euteleostomi</taxon>
        <taxon>Actinopterygii</taxon>
        <taxon>Neopterygii</taxon>
        <taxon>Teleostei</taxon>
        <taxon>Ostariophysi</taxon>
        <taxon>Characiformes</taxon>
        <taxon>Characoidei</taxon>
        <taxon>Pygocentrus</taxon>
    </lineage>
</organism>
<dbReference type="STRING" id="42514.ENSPNAP00000005363"/>
<dbReference type="GO" id="GO:0048812">
    <property type="term" value="P:neuron projection morphogenesis"/>
    <property type="evidence" value="ECO:0007669"/>
    <property type="project" value="TreeGrafter"/>
</dbReference>
<comment type="subcellular location">
    <subcellularLocation>
        <location evidence="1 2">Nucleus</location>
    </subcellularLocation>
</comment>
<protein>
    <recommendedName>
        <fullName evidence="4">Homeobox domain-containing protein</fullName>
    </recommendedName>
</protein>
<evidence type="ECO:0000259" key="4">
    <source>
        <dbReference type="PROSITE" id="PS50071"/>
    </source>
</evidence>
<dbReference type="OMA" id="THNGIHI"/>
<feature type="compositionally biased region" description="Basic and acidic residues" evidence="3">
    <location>
        <begin position="204"/>
        <end position="213"/>
    </location>
</feature>
<dbReference type="SUPFAM" id="SSF46689">
    <property type="entry name" value="Homeodomain-like"/>
    <property type="match status" value="1"/>
</dbReference>
<dbReference type="Gene3D" id="1.10.10.60">
    <property type="entry name" value="Homeodomain-like"/>
    <property type="match status" value="1"/>
</dbReference>
<reference evidence="5" key="3">
    <citation type="submission" date="2025-09" db="UniProtKB">
        <authorList>
            <consortium name="Ensembl"/>
        </authorList>
    </citation>
    <scope>IDENTIFICATION</scope>
</reference>
<sequence>MDKSKSFRIDALLAQECRMVGDGDAGLSSVDLADVSPQPRGLVAKPGLLSISPPPLAPLPPGSLAGLYSLPHAPMCAVPHAPLSQPHPEHVRAAVLAGHFHLEPWIRAGALLPRLAHFTGTCAPQSGLMGKCRRPRTAFTSQQLLELENQFKLNKYLSRPKRFEVATSLMLTETQCFLDHCRKAKEQAAHVETESGQLSKRSSKVADARRCSAPDDDEELVAEEDEEEDEGFGGALNDVGLSHSSDFAQHGSELSYSSHSSYSDDDLEEIGVDMKTGVGL</sequence>
<feature type="compositionally biased region" description="Low complexity" evidence="3">
    <location>
        <begin position="252"/>
        <end position="261"/>
    </location>
</feature>
<feature type="region of interest" description="Disordered" evidence="3">
    <location>
        <begin position="190"/>
        <end position="280"/>
    </location>
</feature>
<reference evidence="5 6" key="1">
    <citation type="submission" date="2020-10" db="EMBL/GenBank/DDBJ databases">
        <title>Pygocentrus nattereri (red-bellied piranha) genome, fPygNat1, primary haplotype.</title>
        <authorList>
            <person name="Myers G."/>
            <person name="Meyer A."/>
            <person name="Karagic N."/>
            <person name="Pippel M."/>
            <person name="Winkler S."/>
            <person name="Tracey A."/>
            <person name="Wood J."/>
            <person name="Formenti G."/>
            <person name="Howe K."/>
            <person name="Fedrigo O."/>
            <person name="Jarvis E.D."/>
        </authorList>
    </citation>
    <scope>NUCLEOTIDE SEQUENCE [LARGE SCALE GENOMIC DNA]</scope>
</reference>
<dbReference type="PANTHER" id="PTHR24335:SF4">
    <property type="entry name" value="EXTRA-EXTRA"/>
    <property type="match status" value="1"/>
</dbReference>
<dbReference type="PROSITE" id="PS50071">
    <property type="entry name" value="HOMEOBOX_2"/>
    <property type="match status" value="1"/>
</dbReference>
<dbReference type="GO" id="GO:0005634">
    <property type="term" value="C:nucleus"/>
    <property type="evidence" value="ECO:0007669"/>
    <property type="project" value="UniProtKB-SubCell"/>
</dbReference>
<dbReference type="SMART" id="SM00389">
    <property type="entry name" value="HOX"/>
    <property type="match status" value="1"/>
</dbReference>
<dbReference type="AlphaFoldDB" id="A0A3B4C0Q6"/>
<accession>A0A3B4C0Q6</accession>
<dbReference type="PANTHER" id="PTHR24335">
    <property type="entry name" value="MOTOR NEURON AND PANCREAS HOMEOBOX PROTEIN"/>
    <property type="match status" value="1"/>
</dbReference>
<dbReference type="Proteomes" id="UP001501920">
    <property type="component" value="Chromosome 6"/>
</dbReference>
<dbReference type="Ensembl" id="ENSPNAT00000005448.2">
    <property type="protein sequence ID" value="ENSPNAP00000005363.2"/>
    <property type="gene ID" value="ENSPNAG00000011602.2"/>
</dbReference>
<dbReference type="InterPro" id="IPR001356">
    <property type="entry name" value="HD"/>
</dbReference>
<dbReference type="GO" id="GO:0021520">
    <property type="term" value="P:spinal cord motor neuron cell fate specification"/>
    <property type="evidence" value="ECO:0007669"/>
    <property type="project" value="InterPro"/>
</dbReference>
<evidence type="ECO:0000313" key="5">
    <source>
        <dbReference type="Ensembl" id="ENSPNAP00000005363.2"/>
    </source>
</evidence>
<keyword evidence="1 2" id="KW-0238">DNA-binding</keyword>
<feature type="compositionally biased region" description="Acidic residues" evidence="3">
    <location>
        <begin position="214"/>
        <end position="231"/>
    </location>
</feature>
<feature type="DNA-binding region" description="Homeobox" evidence="1">
    <location>
        <begin position="132"/>
        <end position="176"/>
    </location>
</feature>
<dbReference type="GO" id="GO:1990837">
    <property type="term" value="F:sequence-specific double-stranded DNA binding"/>
    <property type="evidence" value="ECO:0007669"/>
    <property type="project" value="TreeGrafter"/>
</dbReference>
<proteinExistence type="predicted"/>
<dbReference type="InterPro" id="IPR009057">
    <property type="entry name" value="Homeodomain-like_sf"/>
</dbReference>
<name>A0A3B4C0Q6_PYGNA</name>
<dbReference type="Pfam" id="PF00046">
    <property type="entry name" value="Homeodomain"/>
    <property type="match status" value="1"/>
</dbReference>
<dbReference type="InterPro" id="IPR042768">
    <property type="entry name" value="MNX1/Ceh-12"/>
</dbReference>
<evidence type="ECO:0000313" key="6">
    <source>
        <dbReference type="Proteomes" id="UP001501920"/>
    </source>
</evidence>
<keyword evidence="1 2" id="KW-0539">Nucleus</keyword>
<evidence type="ECO:0000256" key="1">
    <source>
        <dbReference type="PROSITE-ProRule" id="PRU00108"/>
    </source>
</evidence>
<evidence type="ECO:0000256" key="3">
    <source>
        <dbReference type="SAM" id="MobiDB-lite"/>
    </source>
</evidence>
<evidence type="ECO:0000256" key="2">
    <source>
        <dbReference type="RuleBase" id="RU000682"/>
    </source>
</evidence>
<dbReference type="GeneTree" id="ENSGT00940000164719"/>
<keyword evidence="1 2" id="KW-0371">Homeobox</keyword>